<accession>A0ABU7RHD3</accession>
<dbReference type="Proteomes" id="UP001357452">
    <property type="component" value="Unassembled WGS sequence"/>
</dbReference>
<feature type="transmembrane region" description="Helical" evidence="1">
    <location>
        <begin position="137"/>
        <end position="158"/>
    </location>
</feature>
<evidence type="ECO:0000313" key="2">
    <source>
        <dbReference type="EMBL" id="MEE6187410.1"/>
    </source>
</evidence>
<evidence type="ECO:0000313" key="3">
    <source>
        <dbReference type="Proteomes" id="UP001357452"/>
    </source>
</evidence>
<dbReference type="PANTHER" id="PTHR34219:SF3">
    <property type="entry name" value="BLL7967 PROTEIN"/>
    <property type="match status" value="1"/>
</dbReference>
<keyword evidence="3" id="KW-1185">Reference proteome</keyword>
<dbReference type="PANTHER" id="PTHR34219">
    <property type="entry name" value="IRON-REGULATED INNER MEMBRANE PROTEIN-RELATED"/>
    <property type="match status" value="1"/>
</dbReference>
<sequence>MRIKKAIGKIHLWLGLASGLIVFWLGISGCLIAFEREITRAVEQFRYVENPGTKYLPPTVLKDSVDKYLNGKETIILEYLGPRDAALAYYYDDSVYYQVFINPYTGHVQKVKNMRKDFFRIITMGHYELWMGKPGRVIVSTATLIFLILMITGVVLWWPRNKAAARQRFKFKWKPSTRWKRKNYDLHNVLGFYMTWVAIFLAITGLIMGFQWFARSVYFVSSGGQTMPPHEHPVSDSALALSADRSQVVNTVWLELMQQKRSDNKVGIVFPQDETDALEGFVNHNLDSYYNVDFYHYDQYTGKELPAEGIWAGKFKDASLADKIQRMNYDIHVGAILGFPGKLLVFFASLIAASLPVTGFYIWYGRRKKKILSIAKQDFPQNYCVTP</sequence>
<keyword evidence="1" id="KW-0472">Membrane</keyword>
<dbReference type="PROSITE" id="PS51257">
    <property type="entry name" value="PROKAR_LIPOPROTEIN"/>
    <property type="match status" value="1"/>
</dbReference>
<proteinExistence type="predicted"/>
<gene>
    <name evidence="2" type="ORF">V2H41_09005</name>
</gene>
<keyword evidence="1" id="KW-0812">Transmembrane</keyword>
<comment type="caution">
    <text evidence="2">The sequence shown here is derived from an EMBL/GenBank/DDBJ whole genome shotgun (WGS) entry which is preliminary data.</text>
</comment>
<feature type="transmembrane region" description="Helical" evidence="1">
    <location>
        <begin position="190"/>
        <end position="214"/>
    </location>
</feature>
<dbReference type="EMBL" id="JAZGLY010000004">
    <property type="protein sequence ID" value="MEE6187410.1"/>
    <property type="molecule type" value="Genomic_DNA"/>
</dbReference>
<name>A0ABU7RHD3_9BACT</name>
<dbReference type="RefSeq" id="WP_330974818.1">
    <property type="nucleotide sequence ID" value="NZ_JAZGLY010000004.1"/>
</dbReference>
<reference evidence="2 3" key="1">
    <citation type="submission" date="2024-01" db="EMBL/GenBank/DDBJ databases">
        <title>Niabella digestum sp. nov., isolated from waste digestion system.</title>
        <authorList>
            <person name="Zhang L."/>
        </authorList>
    </citation>
    <scope>NUCLEOTIDE SEQUENCE [LARGE SCALE GENOMIC DNA]</scope>
    <source>
        <strain evidence="2 3">A18</strain>
    </source>
</reference>
<protein>
    <submittedName>
        <fullName evidence="2">PepSY-associated TM helix domain-containing protein</fullName>
    </submittedName>
</protein>
<feature type="transmembrane region" description="Helical" evidence="1">
    <location>
        <begin position="12"/>
        <end position="34"/>
    </location>
</feature>
<dbReference type="InterPro" id="IPR005625">
    <property type="entry name" value="PepSY-ass_TM"/>
</dbReference>
<organism evidence="2 3">
    <name type="scientific">Niabella digestorum</name>
    <dbReference type="NCBI Taxonomy" id="3117701"/>
    <lineage>
        <taxon>Bacteria</taxon>
        <taxon>Pseudomonadati</taxon>
        <taxon>Bacteroidota</taxon>
        <taxon>Chitinophagia</taxon>
        <taxon>Chitinophagales</taxon>
        <taxon>Chitinophagaceae</taxon>
        <taxon>Niabella</taxon>
    </lineage>
</organism>
<keyword evidence="1" id="KW-1133">Transmembrane helix</keyword>
<feature type="transmembrane region" description="Helical" evidence="1">
    <location>
        <begin position="343"/>
        <end position="364"/>
    </location>
</feature>
<dbReference type="Pfam" id="PF03929">
    <property type="entry name" value="PepSY_TM"/>
    <property type="match status" value="1"/>
</dbReference>
<evidence type="ECO:0000256" key="1">
    <source>
        <dbReference type="SAM" id="Phobius"/>
    </source>
</evidence>